<sequence>MTAIEKALAAINSQGPEGQISYRAAAKIYGVAASTLTRRHQNKTRSRAAAAHPRRLLSPQQEKYLVQHIEKLSERSTPPSREMIKKYVANIAKRQPSNSWVTRFLRRNREKIITRNTAGIDQNRKKADDFEDYHNYFRLLHDYIEKYDI</sequence>
<dbReference type="GO" id="GO:0003677">
    <property type="term" value="F:DNA binding"/>
    <property type="evidence" value="ECO:0007669"/>
    <property type="project" value="UniProtKB-KW"/>
</dbReference>
<dbReference type="SMART" id="SM00674">
    <property type="entry name" value="CENPB"/>
    <property type="match status" value="1"/>
</dbReference>
<protein>
    <recommendedName>
        <fullName evidence="3">HTH CENPB-type domain-containing protein</fullName>
    </recommendedName>
</protein>
<dbReference type="Pfam" id="PF03221">
    <property type="entry name" value="HTH_Tnp_Tc5"/>
    <property type="match status" value="1"/>
</dbReference>
<dbReference type="HOGENOM" id="CLU_013929_17_1_1"/>
<reference evidence="4 5" key="1">
    <citation type="journal article" date="2012" name="PLoS Pathog.">
        <title>Diverse lifestyles and strategies of plant pathogenesis encoded in the genomes of eighteen Dothideomycetes fungi.</title>
        <authorList>
            <person name="Ohm R.A."/>
            <person name="Feau N."/>
            <person name="Henrissat B."/>
            <person name="Schoch C.L."/>
            <person name="Horwitz B.A."/>
            <person name="Barry K.W."/>
            <person name="Condon B.J."/>
            <person name="Copeland A.C."/>
            <person name="Dhillon B."/>
            <person name="Glaser F."/>
            <person name="Hesse C.N."/>
            <person name="Kosti I."/>
            <person name="LaButti K."/>
            <person name="Lindquist E.A."/>
            <person name="Lucas S."/>
            <person name="Salamov A.A."/>
            <person name="Bradshaw R.E."/>
            <person name="Ciuffetti L."/>
            <person name="Hamelin R.C."/>
            <person name="Kema G.H.J."/>
            <person name="Lawrence C."/>
            <person name="Scott J.A."/>
            <person name="Spatafora J.W."/>
            <person name="Turgeon B.G."/>
            <person name="de Wit P.J.G.M."/>
            <person name="Zhong S."/>
            <person name="Goodwin S.B."/>
            <person name="Grigoriev I.V."/>
        </authorList>
    </citation>
    <scope>NUCLEOTIDE SEQUENCE [LARGE SCALE GENOMIC DNA]</scope>
    <source>
        <strain evidence="5">28A</strain>
    </source>
</reference>
<dbReference type="EMBL" id="KB908783">
    <property type="protein sequence ID" value="EOA84412.1"/>
    <property type="molecule type" value="Genomic_DNA"/>
</dbReference>
<evidence type="ECO:0000259" key="3">
    <source>
        <dbReference type="PROSITE" id="PS51253"/>
    </source>
</evidence>
<dbReference type="STRING" id="671987.R0K7X3"/>
<reference evidence="4 5" key="2">
    <citation type="journal article" date="2013" name="PLoS Genet.">
        <title>Comparative genome structure, secondary metabolite, and effector coding capacity across Cochliobolus pathogens.</title>
        <authorList>
            <person name="Condon B.J."/>
            <person name="Leng Y."/>
            <person name="Wu D."/>
            <person name="Bushley K.E."/>
            <person name="Ohm R.A."/>
            <person name="Otillar R."/>
            <person name="Martin J."/>
            <person name="Schackwitz W."/>
            <person name="Grimwood J."/>
            <person name="MohdZainudin N."/>
            <person name="Xue C."/>
            <person name="Wang R."/>
            <person name="Manning V.A."/>
            <person name="Dhillon B."/>
            <person name="Tu Z.J."/>
            <person name="Steffenson B.J."/>
            <person name="Salamov A."/>
            <person name="Sun H."/>
            <person name="Lowry S."/>
            <person name="LaButti K."/>
            <person name="Han J."/>
            <person name="Copeland A."/>
            <person name="Lindquist E."/>
            <person name="Barry K."/>
            <person name="Schmutz J."/>
            <person name="Baker S.E."/>
            <person name="Ciuffetti L.M."/>
            <person name="Grigoriev I.V."/>
            <person name="Zhong S."/>
            <person name="Turgeon B.G."/>
        </authorList>
    </citation>
    <scope>NUCLEOTIDE SEQUENCE [LARGE SCALE GENOMIC DNA]</scope>
    <source>
        <strain evidence="5">28A</strain>
    </source>
</reference>
<dbReference type="Pfam" id="PF05225">
    <property type="entry name" value="HTH_psq"/>
    <property type="match status" value="1"/>
</dbReference>
<dbReference type="PROSITE" id="PS51253">
    <property type="entry name" value="HTH_CENPB"/>
    <property type="match status" value="1"/>
</dbReference>
<evidence type="ECO:0000313" key="5">
    <source>
        <dbReference type="Proteomes" id="UP000016935"/>
    </source>
</evidence>
<dbReference type="RefSeq" id="XP_008027957.1">
    <property type="nucleotide sequence ID" value="XM_008029766.1"/>
</dbReference>
<keyword evidence="2" id="KW-0539">Nucleus</keyword>
<dbReference type="SUPFAM" id="SSF46689">
    <property type="entry name" value="Homeodomain-like"/>
    <property type="match status" value="1"/>
</dbReference>
<keyword evidence="1" id="KW-0238">DNA-binding</keyword>
<name>R0K7X3_EXST2</name>
<accession>R0K7X3</accession>
<dbReference type="GeneID" id="19395567"/>
<dbReference type="OrthoDB" id="3693047at2759"/>
<feature type="domain" description="HTH CENPB-type" evidence="3">
    <location>
        <begin position="49"/>
        <end position="114"/>
    </location>
</feature>
<gene>
    <name evidence="4" type="ORF">SETTUDRAFT_112714</name>
</gene>
<proteinExistence type="predicted"/>
<evidence type="ECO:0000313" key="4">
    <source>
        <dbReference type="EMBL" id="EOA84412.1"/>
    </source>
</evidence>
<keyword evidence="5" id="KW-1185">Reference proteome</keyword>
<dbReference type="AlphaFoldDB" id="R0K7X3"/>
<dbReference type="Proteomes" id="UP000016935">
    <property type="component" value="Unassembled WGS sequence"/>
</dbReference>
<dbReference type="InterPro" id="IPR009057">
    <property type="entry name" value="Homeodomain-like_sf"/>
</dbReference>
<dbReference type="InterPro" id="IPR006600">
    <property type="entry name" value="HTH_CenpB_DNA-bd_dom"/>
</dbReference>
<organism evidence="4 5">
    <name type="scientific">Exserohilum turcicum (strain 28A)</name>
    <name type="common">Northern leaf blight fungus</name>
    <name type="synonym">Setosphaeria turcica</name>
    <dbReference type="NCBI Taxonomy" id="671987"/>
    <lineage>
        <taxon>Eukaryota</taxon>
        <taxon>Fungi</taxon>
        <taxon>Dikarya</taxon>
        <taxon>Ascomycota</taxon>
        <taxon>Pezizomycotina</taxon>
        <taxon>Dothideomycetes</taxon>
        <taxon>Pleosporomycetidae</taxon>
        <taxon>Pleosporales</taxon>
        <taxon>Pleosporineae</taxon>
        <taxon>Pleosporaceae</taxon>
        <taxon>Exserohilum</taxon>
    </lineage>
</organism>
<evidence type="ECO:0000256" key="2">
    <source>
        <dbReference type="ARBA" id="ARBA00023242"/>
    </source>
</evidence>
<evidence type="ECO:0000256" key="1">
    <source>
        <dbReference type="ARBA" id="ARBA00023125"/>
    </source>
</evidence>
<dbReference type="InterPro" id="IPR007889">
    <property type="entry name" value="HTH_Psq"/>
</dbReference>